<feature type="non-terminal residue" evidence="2">
    <location>
        <position position="1"/>
    </location>
</feature>
<gene>
    <name evidence="2" type="ORF">S01H1_72422</name>
</gene>
<dbReference type="AlphaFoldDB" id="X0WWJ2"/>
<sequence>WLNRVSLDDLILDMPAKERTKMRYCGHRYRADYEKVMEEPGYSKKVKAKLKPTSREAYDSTGAARELGTESAEDDDLKDMVWLQDVWIAENKSIVTMPCDQDLEPLIEREWTGSQAGPYKFLSLGDVPDRIIPTAPAMNLMELHKFQNRIYRRMEADSDAHRVVNVYPPGMEDDAERLRTAERNGWYRGKSPEQIKQFESGGIDQRDMAVATMLMDVFDRMGGNLQAMGGLGAQSATVGQEEL</sequence>
<comment type="caution">
    <text evidence="2">The sequence shown here is derived from an EMBL/GenBank/DDBJ whole genome shotgun (WGS) entry which is preliminary data.</text>
</comment>
<feature type="non-terminal residue" evidence="2">
    <location>
        <position position="243"/>
    </location>
</feature>
<dbReference type="EMBL" id="BARS01048298">
    <property type="protein sequence ID" value="GAG35035.1"/>
    <property type="molecule type" value="Genomic_DNA"/>
</dbReference>
<organism evidence="2">
    <name type="scientific">marine sediment metagenome</name>
    <dbReference type="NCBI Taxonomy" id="412755"/>
    <lineage>
        <taxon>unclassified sequences</taxon>
        <taxon>metagenomes</taxon>
        <taxon>ecological metagenomes</taxon>
    </lineage>
</organism>
<protein>
    <submittedName>
        <fullName evidence="2">Uncharacterized protein</fullName>
    </submittedName>
</protein>
<proteinExistence type="predicted"/>
<accession>X0WWJ2</accession>
<name>X0WWJ2_9ZZZZ</name>
<feature type="region of interest" description="Disordered" evidence="1">
    <location>
        <begin position="47"/>
        <end position="71"/>
    </location>
</feature>
<reference evidence="2" key="1">
    <citation type="journal article" date="2014" name="Front. Microbiol.">
        <title>High frequency of phylogenetically diverse reductive dehalogenase-homologous genes in deep subseafloor sedimentary metagenomes.</title>
        <authorList>
            <person name="Kawai M."/>
            <person name="Futagami T."/>
            <person name="Toyoda A."/>
            <person name="Takaki Y."/>
            <person name="Nishi S."/>
            <person name="Hori S."/>
            <person name="Arai W."/>
            <person name="Tsubouchi T."/>
            <person name="Morono Y."/>
            <person name="Uchiyama I."/>
            <person name="Ito T."/>
            <person name="Fujiyama A."/>
            <person name="Inagaki F."/>
            <person name="Takami H."/>
        </authorList>
    </citation>
    <scope>NUCLEOTIDE SEQUENCE</scope>
    <source>
        <strain evidence="2">Expedition CK06-06</strain>
    </source>
</reference>
<evidence type="ECO:0000256" key="1">
    <source>
        <dbReference type="SAM" id="MobiDB-lite"/>
    </source>
</evidence>
<evidence type="ECO:0000313" key="2">
    <source>
        <dbReference type="EMBL" id="GAG35035.1"/>
    </source>
</evidence>